<organism evidence="2">
    <name type="scientific">Lysobacter firmicutimachus</name>
    <dbReference type="NCBI Taxonomy" id="1792846"/>
    <lineage>
        <taxon>Bacteria</taxon>
        <taxon>Pseudomonadati</taxon>
        <taxon>Pseudomonadota</taxon>
        <taxon>Gammaproteobacteria</taxon>
        <taxon>Lysobacterales</taxon>
        <taxon>Lysobacteraceae</taxon>
        <taxon>Lysobacter</taxon>
    </lineage>
</organism>
<reference evidence="2" key="1">
    <citation type="submission" date="2024-06" db="EMBL/GenBank/DDBJ databases">
        <authorList>
            <person name="Li S."/>
        </authorList>
    </citation>
    <scope>NUCLEOTIDE SEQUENCE</scope>
    <source>
        <strain evidence="2">SR10</strain>
    </source>
</reference>
<protein>
    <submittedName>
        <fullName evidence="2">Uncharacterized protein</fullName>
    </submittedName>
</protein>
<accession>A0AAU8MRR3</accession>
<dbReference type="EMBL" id="CP159925">
    <property type="protein sequence ID" value="XCO73943.1"/>
    <property type="molecule type" value="Genomic_DNA"/>
</dbReference>
<dbReference type="RefSeq" id="WP_363796820.1">
    <property type="nucleotide sequence ID" value="NZ_CP159925.1"/>
</dbReference>
<proteinExistence type="predicted"/>
<feature type="region of interest" description="Disordered" evidence="1">
    <location>
        <begin position="107"/>
        <end position="128"/>
    </location>
</feature>
<gene>
    <name evidence="2" type="ORF">ABU614_16325</name>
</gene>
<sequence>MGQGSSTDNASSKESLKDCLLRYSGKAAGSAPEKITLEGIQAYMTSNDAFLRNHYTARDDKVNSYKTIASLTREVGMSEDRQYELCLSAYRNLNRYAGKLSDANIPEPVAPGQAKSVASSSNAEQSKLPQAVRRDLQGLLDNPHSFFALGGRDIKSYENCDPKLLTAAIKADQSFVQNSAAHWSLPPDQAARNTLADRWRDHLNSPQARNEGGVGATNAVPFEAIKNAQTELSNAIKGGYDIRLPQAQADFAQVALSVNLAINASHTLAGRGTDSITEQTMMFSPDGHSNKSSAPRFM</sequence>
<name>A0AAU8MRR3_9GAMM</name>
<feature type="compositionally biased region" description="Polar residues" evidence="1">
    <location>
        <begin position="116"/>
        <end position="128"/>
    </location>
</feature>
<evidence type="ECO:0000256" key="1">
    <source>
        <dbReference type="SAM" id="MobiDB-lite"/>
    </source>
</evidence>
<dbReference type="AlphaFoldDB" id="A0AAU8MRR3"/>
<evidence type="ECO:0000313" key="2">
    <source>
        <dbReference type="EMBL" id="XCO73943.1"/>
    </source>
</evidence>